<dbReference type="Proteomes" id="UP001501710">
    <property type="component" value="Unassembled WGS sequence"/>
</dbReference>
<dbReference type="RefSeq" id="WP_344903968.1">
    <property type="nucleotide sequence ID" value="NZ_BAABAS010000021.1"/>
</dbReference>
<evidence type="ECO:0000259" key="1">
    <source>
        <dbReference type="Pfam" id="PF02627"/>
    </source>
</evidence>
<keyword evidence="3" id="KW-1185">Reference proteome</keyword>
<dbReference type="SUPFAM" id="SSF69118">
    <property type="entry name" value="AhpD-like"/>
    <property type="match status" value="1"/>
</dbReference>
<dbReference type="PANTHER" id="PTHR33930">
    <property type="entry name" value="ALKYL HYDROPEROXIDE REDUCTASE AHPD"/>
    <property type="match status" value="1"/>
</dbReference>
<dbReference type="EMBL" id="BAABAS010000021">
    <property type="protein sequence ID" value="GAA4239787.1"/>
    <property type="molecule type" value="Genomic_DNA"/>
</dbReference>
<dbReference type="Pfam" id="PF02627">
    <property type="entry name" value="CMD"/>
    <property type="match status" value="2"/>
</dbReference>
<gene>
    <name evidence="2" type="ORF">GCM10022254_61610</name>
</gene>
<dbReference type="PANTHER" id="PTHR33930:SF2">
    <property type="entry name" value="BLR3452 PROTEIN"/>
    <property type="match status" value="1"/>
</dbReference>
<evidence type="ECO:0000313" key="3">
    <source>
        <dbReference type="Proteomes" id="UP001501710"/>
    </source>
</evidence>
<accession>A0ABP8CIK9</accession>
<dbReference type="Gene3D" id="1.20.1290.10">
    <property type="entry name" value="AhpD-like"/>
    <property type="match status" value="1"/>
</dbReference>
<dbReference type="InterPro" id="IPR003779">
    <property type="entry name" value="CMD-like"/>
</dbReference>
<evidence type="ECO:0000313" key="2">
    <source>
        <dbReference type="EMBL" id="GAA4239787.1"/>
    </source>
</evidence>
<name>A0ABP8CIK9_9ACTN</name>
<sequence length="227" mass="24959">MKTHGLEALKAADPEFFAACVELVNAPRHSTLDAKTRELVALAVNSAVTHLHEPAVRRHIRAALDEGATREEILETFQLVAVLGIHAASTGFPLLCDLPPSPKTDTDPDREAIKAEFIQRRGYWDASWEDVLQRAPAFFAAYLNFSAIPWARNVLEPKVKELIYIAIDASATHMFVDGLKVHIQNATNHGATPDEIVTVLEIASTIGIQTLELGVPLLQEELDRRSG</sequence>
<proteinExistence type="predicted"/>
<protein>
    <recommendedName>
        <fullName evidence="1">Carboxymuconolactone decarboxylase-like domain-containing protein</fullName>
    </recommendedName>
</protein>
<feature type="domain" description="Carboxymuconolactone decarboxylase-like" evidence="1">
    <location>
        <begin position="14"/>
        <end position="83"/>
    </location>
</feature>
<feature type="domain" description="Carboxymuconolactone decarboxylase-like" evidence="1">
    <location>
        <begin position="136"/>
        <end position="205"/>
    </location>
</feature>
<comment type="caution">
    <text evidence="2">The sequence shown here is derived from an EMBL/GenBank/DDBJ whole genome shotgun (WGS) entry which is preliminary data.</text>
</comment>
<dbReference type="InterPro" id="IPR029032">
    <property type="entry name" value="AhpD-like"/>
</dbReference>
<organism evidence="2 3">
    <name type="scientific">Actinomadura meridiana</name>
    <dbReference type="NCBI Taxonomy" id="559626"/>
    <lineage>
        <taxon>Bacteria</taxon>
        <taxon>Bacillati</taxon>
        <taxon>Actinomycetota</taxon>
        <taxon>Actinomycetes</taxon>
        <taxon>Streptosporangiales</taxon>
        <taxon>Thermomonosporaceae</taxon>
        <taxon>Actinomadura</taxon>
    </lineage>
</organism>
<reference evidence="3" key="1">
    <citation type="journal article" date="2019" name="Int. J. Syst. Evol. Microbiol.">
        <title>The Global Catalogue of Microorganisms (GCM) 10K type strain sequencing project: providing services to taxonomists for standard genome sequencing and annotation.</title>
        <authorList>
            <consortium name="The Broad Institute Genomics Platform"/>
            <consortium name="The Broad Institute Genome Sequencing Center for Infectious Disease"/>
            <person name="Wu L."/>
            <person name="Ma J."/>
        </authorList>
    </citation>
    <scope>NUCLEOTIDE SEQUENCE [LARGE SCALE GENOMIC DNA]</scope>
    <source>
        <strain evidence="3">JCM 17440</strain>
    </source>
</reference>